<feature type="signal peptide" evidence="2">
    <location>
        <begin position="1"/>
        <end position="21"/>
    </location>
</feature>
<proteinExistence type="predicted"/>
<evidence type="ECO:0000313" key="3">
    <source>
        <dbReference type="EMBL" id="RKP13191.1"/>
    </source>
</evidence>
<evidence type="ECO:0000313" key="4">
    <source>
        <dbReference type="Proteomes" id="UP000267251"/>
    </source>
</evidence>
<organism evidence="3 4">
    <name type="scientific">Piptocephalis cylindrospora</name>
    <dbReference type="NCBI Taxonomy" id="1907219"/>
    <lineage>
        <taxon>Eukaryota</taxon>
        <taxon>Fungi</taxon>
        <taxon>Fungi incertae sedis</taxon>
        <taxon>Zoopagomycota</taxon>
        <taxon>Zoopagomycotina</taxon>
        <taxon>Zoopagomycetes</taxon>
        <taxon>Zoopagales</taxon>
        <taxon>Piptocephalidaceae</taxon>
        <taxon>Piptocephalis</taxon>
    </lineage>
</organism>
<evidence type="ECO:0000256" key="1">
    <source>
        <dbReference type="SAM" id="MobiDB-lite"/>
    </source>
</evidence>
<keyword evidence="4" id="KW-1185">Reference proteome</keyword>
<feature type="compositionally biased region" description="Low complexity" evidence="1">
    <location>
        <begin position="21"/>
        <end position="62"/>
    </location>
</feature>
<dbReference type="Proteomes" id="UP000267251">
    <property type="component" value="Unassembled WGS sequence"/>
</dbReference>
<gene>
    <name evidence="3" type="ORF">BJ684DRAFT_20298</name>
</gene>
<protein>
    <submittedName>
        <fullName evidence="3">Uncharacterized protein</fullName>
    </submittedName>
</protein>
<keyword evidence="2" id="KW-0732">Signal</keyword>
<feature type="region of interest" description="Disordered" evidence="1">
    <location>
        <begin position="20"/>
        <end position="69"/>
    </location>
</feature>
<accession>A0A4P9Y4V0</accession>
<feature type="chain" id="PRO_5020732684" evidence="2">
    <location>
        <begin position="22"/>
        <end position="174"/>
    </location>
</feature>
<sequence length="174" mass="18915">MRLNGLVALACVLTLTSVARSESGSSSDPLPVSSQIQASQNSAQTQSPSSSPSESSEPQVTSELTKEEERAADLYRQARALLDELKSKDPFSLPDYYPSETSLVTNLRSYVSSLALKLLRSSFFASWKLGGKSASNEADTPTPDPRMWTAHRLLEEAASLNHVDALFTLAEMNF</sequence>
<evidence type="ECO:0000256" key="2">
    <source>
        <dbReference type="SAM" id="SignalP"/>
    </source>
</evidence>
<dbReference type="AlphaFoldDB" id="A0A4P9Y4V0"/>
<dbReference type="EMBL" id="KZ988085">
    <property type="protein sequence ID" value="RKP13191.1"/>
    <property type="molecule type" value="Genomic_DNA"/>
</dbReference>
<name>A0A4P9Y4V0_9FUNG</name>
<feature type="non-terminal residue" evidence="3">
    <location>
        <position position="174"/>
    </location>
</feature>
<reference evidence="4" key="1">
    <citation type="journal article" date="2018" name="Nat. Microbiol.">
        <title>Leveraging single-cell genomics to expand the fungal tree of life.</title>
        <authorList>
            <person name="Ahrendt S.R."/>
            <person name="Quandt C.A."/>
            <person name="Ciobanu D."/>
            <person name="Clum A."/>
            <person name="Salamov A."/>
            <person name="Andreopoulos B."/>
            <person name="Cheng J.F."/>
            <person name="Woyke T."/>
            <person name="Pelin A."/>
            <person name="Henrissat B."/>
            <person name="Reynolds N.K."/>
            <person name="Benny G.L."/>
            <person name="Smith M.E."/>
            <person name="James T.Y."/>
            <person name="Grigoriev I.V."/>
        </authorList>
    </citation>
    <scope>NUCLEOTIDE SEQUENCE [LARGE SCALE GENOMIC DNA]</scope>
</reference>